<sequence length="447" mass="52744">MKTLPELPAEIVDRIAQHLLGPYDYFERIKWPHGKTKYLASLRLTCRSLAQNIQYSFIRAGFTHHFVDFSMEGLMTLQMIAMHPLFGPRVEVLHFRRYEVAADMYNSRLRDMKQLQDSGEDEERLDRCIRWVEDWEQDMRDRSFIERSGICNSMLYLAFSVLPNVREIHILAAYRAQGSVGLRQEMSPSEHGEGSTTIMWSAIFQAVLLSRMQLKLLNIFPRNYRVQYGISIQALDMPEYLLKKLGHVQEIRLLLNAQDQSFGYSQSWWPSLPARFLGFMPSLVKLNLAFDNWDETERIMERLRTVHWKQLEAMKFQGIQCTKDDLYQLFTNHRSTLRYVKLSNSHLLDGTWLDVLKSMDQLTRLFKLKLNQLAQDELRVCFPRLGYINHYNDQPLHDDDFSDWVFVSKLQRYRVEVDDEGNMAVHLRELQVGADSSTRRTRNPDLF</sequence>
<dbReference type="OrthoDB" id="5279008at2759"/>
<keyword evidence="2" id="KW-1185">Reference proteome</keyword>
<organism evidence="1 2">
    <name type="scientific">Zopfia rhizophila CBS 207.26</name>
    <dbReference type="NCBI Taxonomy" id="1314779"/>
    <lineage>
        <taxon>Eukaryota</taxon>
        <taxon>Fungi</taxon>
        <taxon>Dikarya</taxon>
        <taxon>Ascomycota</taxon>
        <taxon>Pezizomycotina</taxon>
        <taxon>Dothideomycetes</taxon>
        <taxon>Dothideomycetes incertae sedis</taxon>
        <taxon>Zopfiaceae</taxon>
        <taxon>Zopfia</taxon>
    </lineage>
</organism>
<dbReference type="AlphaFoldDB" id="A0A6A6DTK2"/>
<proteinExistence type="predicted"/>
<evidence type="ECO:0000313" key="2">
    <source>
        <dbReference type="Proteomes" id="UP000800200"/>
    </source>
</evidence>
<dbReference type="EMBL" id="ML994651">
    <property type="protein sequence ID" value="KAF2181712.1"/>
    <property type="molecule type" value="Genomic_DNA"/>
</dbReference>
<dbReference type="Proteomes" id="UP000800200">
    <property type="component" value="Unassembled WGS sequence"/>
</dbReference>
<reference evidence="1" key="1">
    <citation type="journal article" date="2020" name="Stud. Mycol.">
        <title>101 Dothideomycetes genomes: a test case for predicting lifestyles and emergence of pathogens.</title>
        <authorList>
            <person name="Haridas S."/>
            <person name="Albert R."/>
            <person name="Binder M."/>
            <person name="Bloem J."/>
            <person name="Labutti K."/>
            <person name="Salamov A."/>
            <person name="Andreopoulos B."/>
            <person name="Baker S."/>
            <person name="Barry K."/>
            <person name="Bills G."/>
            <person name="Bluhm B."/>
            <person name="Cannon C."/>
            <person name="Castanera R."/>
            <person name="Culley D."/>
            <person name="Daum C."/>
            <person name="Ezra D."/>
            <person name="Gonzalez J."/>
            <person name="Henrissat B."/>
            <person name="Kuo A."/>
            <person name="Liang C."/>
            <person name="Lipzen A."/>
            <person name="Lutzoni F."/>
            <person name="Magnuson J."/>
            <person name="Mondo S."/>
            <person name="Nolan M."/>
            <person name="Ohm R."/>
            <person name="Pangilinan J."/>
            <person name="Park H.-J."/>
            <person name="Ramirez L."/>
            <person name="Alfaro M."/>
            <person name="Sun H."/>
            <person name="Tritt A."/>
            <person name="Yoshinaga Y."/>
            <person name="Zwiers L.-H."/>
            <person name="Turgeon B."/>
            <person name="Goodwin S."/>
            <person name="Spatafora J."/>
            <person name="Crous P."/>
            <person name="Grigoriev I."/>
        </authorList>
    </citation>
    <scope>NUCLEOTIDE SEQUENCE</scope>
    <source>
        <strain evidence="1">CBS 207.26</strain>
    </source>
</reference>
<gene>
    <name evidence="1" type="ORF">K469DRAFT_588342</name>
</gene>
<protein>
    <submittedName>
        <fullName evidence="1">Uncharacterized protein</fullName>
    </submittedName>
</protein>
<dbReference type="SUPFAM" id="SSF52047">
    <property type="entry name" value="RNI-like"/>
    <property type="match status" value="1"/>
</dbReference>
<accession>A0A6A6DTK2</accession>
<evidence type="ECO:0000313" key="1">
    <source>
        <dbReference type="EMBL" id="KAF2181712.1"/>
    </source>
</evidence>
<name>A0A6A6DTK2_9PEZI</name>